<evidence type="ECO:0000259" key="1">
    <source>
        <dbReference type="PROSITE" id="PS50887"/>
    </source>
</evidence>
<dbReference type="PROSITE" id="PS50887">
    <property type="entry name" value="GGDEF"/>
    <property type="match status" value="1"/>
</dbReference>
<dbReference type="RefSeq" id="WP_281092559.1">
    <property type="nucleotide sequence ID" value="NZ_JARYZI010000001.1"/>
</dbReference>
<dbReference type="InterPro" id="IPR043128">
    <property type="entry name" value="Rev_trsase/Diguanyl_cyclase"/>
</dbReference>
<dbReference type="InterPro" id="IPR003018">
    <property type="entry name" value="GAF"/>
</dbReference>
<feature type="domain" description="GGDEF" evidence="1">
    <location>
        <begin position="568"/>
        <end position="702"/>
    </location>
</feature>
<dbReference type="PANTHER" id="PTHR45138">
    <property type="entry name" value="REGULATORY COMPONENTS OF SENSORY TRANSDUCTION SYSTEM"/>
    <property type="match status" value="1"/>
</dbReference>
<keyword evidence="2" id="KW-0808">Transferase</keyword>
<accession>A0ABT6N8M1</accession>
<dbReference type="EC" id="2.7.7.65" evidence="2"/>
<dbReference type="Proteomes" id="UP001158045">
    <property type="component" value="Unassembled WGS sequence"/>
</dbReference>
<dbReference type="Pfam" id="PF13492">
    <property type="entry name" value="GAF_3"/>
    <property type="match status" value="1"/>
</dbReference>
<dbReference type="EMBL" id="JARYZI010000001">
    <property type="protein sequence ID" value="MDH8676760.1"/>
    <property type="molecule type" value="Genomic_DNA"/>
</dbReference>
<comment type="caution">
    <text evidence="2">The sequence shown here is derived from an EMBL/GenBank/DDBJ whole genome shotgun (WGS) entry which is preliminary data.</text>
</comment>
<protein>
    <submittedName>
        <fullName evidence="2">Diguanylate cyclase</fullName>
        <ecNumber evidence="2">2.7.7.65</ecNumber>
    </submittedName>
</protein>
<dbReference type="Gene3D" id="3.30.70.270">
    <property type="match status" value="1"/>
</dbReference>
<dbReference type="InterPro" id="IPR029016">
    <property type="entry name" value="GAF-like_dom_sf"/>
</dbReference>
<dbReference type="Pfam" id="PF00990">
    <property type="entry name" value="GGDEF"/>
    <property type="match status" value="1"/>
</dbReference>
<dbReference type="CDD" id="cd01949">
    <property type="entry name" value="GGDEF"/>
    <property type="match status" value="1"/>
</dbReference>
<evidence type="ECO:0000313" key="3">
    <source>
        <dbReference type="Proteomes" id="UP001158045"/>
    </source>
</evidence>
<dbReference type="Gene3D" id="3.30.450.40">
    <property type="match status" value="1"/>
</dbReference>
<dbReference type="InterPro" id="IPR050469">
    <property type="entry name" value="Diguanylate_Cyclase"/>
</dbReference>
<dbReference type="SUPFAM" id="SSF48452">
    <property type="entry name" value="TPR-like"/>
    <property type="match status" value="2"/>
</dbReference>
<gene>
    <name evidence="2" type="ORF">QE109_01305</name>
</gene>
<dbReference type="Gene3D" id="1.25.40.10">
    <property type="entry name" value="Tetratricopeptide repeat domain"/>
    <property type="match status" value="1"/>
</dbReference>
<reference evidence="2 3" key="1">
    <citation type="submission" date="2023-04" db="EMBL/GenBank/DDBJ databases">
        <title>Fusibacter bizertensis strain WBS, isolated from littoral bottom sediments of the Arctic seas - biochemical and genomic analysis.</title>
        <authorList>
            <person name="Brioukhanov A.L."/>
        </authorList>
    </citation>
    <scope>NUCLEOTIDE SEQUENCE [LARGE SCALE GENOMIC DNA]</scope>
    <source>
        <strain evidence="2 3">WBS</strain>
    </source>
</reference>
<dbReference type="InterPro" id="IPR029787">
    <property type="entry name" value="Nucleotide_cyclase"/>
</dbReference>
<dbReference type="SMART" id="SM00267">
    <property type="entry name" value="GGDEF"/>
    <property type="match status" value="1"/>
</dbReference>
<dbReference type="SMART" id="SM00028">
    <property type="entry name" value="TPR"/>
    <property type="match status" value="4"/>
</dbReference>
<dbReference type="Pfam" id="PF13424">
    <property type="entry name" value="TPR_12"/>
    <property type="match status" value="1"/>
</dbReference>
<dbReference type="InterPro" id="IPR019734">
    <property type="entry name" value="TPR_rpt"/>
</dbReference>
<sequence length="704" mass="81855">MSEINNQIKSLVLEIEDVLFSDYAQARRKAEHLLDLSNEANDVFGIYKANNLLGILCSDEGRIDEALNYYTIAMTYTSINELRKEKPVVLNNIGTALIIKQNYFEAIENLSNALNLIYEYDERKDMIFTLNLNIADAYLHINQPEEAIKVIERAMPFYDAEEKEEGAVMLATFAYAYILLKDYNRAFEYILLCEEAAQNMQYVVIQILVDYYKAKYFEMTDAHDDAMYFYEKVIKNQLDGNTFYYYNQISLDFIAFLKRNQHMDKAKRYIEQSIKIATEKSWHWIIQYYYKALSEIYAVENDWKNAMTSVNTYFELEQAYKHKSNLLNLNYFKIQEKVLMMNVKNRSLNDSIHRLKQVNNILKLINATSDLNALIEILYNSLKVLFNIDTFALGIYDDHQQFIHYIAKYENGVSVGESMISYQNEKSFSVFVMKSEKPFIINDISDFSGLQEKYPNVKLVVEDIINYGNHSQSIVIWPLITESRSIGLINCQSLTKNLFTDFDLELIEMLAAHLAVALENYQQKSELNEAIIRLNRLSFLDSLTNVYNRQAFNEYLPQFYQKAIDEEQNLIFAMVDLDNFKSLNDQYGHQEGDQCLITFADLLKRTIGNLGHIYRYGGDEFSLLFVGLEREVVLKLLEEIMILSRQFYSVGDVLKVTASMGVVSVENGNCKNLPLNAFVNYADNALYIAKNEGKNTFKFVDYSE</sequence>
<dbReference type="GO" id="GO:0052621">
    <property type="term" value="F:diguanylate cyclase activity"/>
    <property type="evidence" value="ECO:0007669"/>
    <property type="project" value="UniProtKB-EC"/>
</dbReference>
<evidence type="ECO:0000313" key="2">
    <source>
        <dbReference type="EMBL" id="MDH8676760.1"/>
    </source>
</evidence>
<dbReference type="NCBIfam" id="TIGR00254">
    <property type="entry name" value="GGDEF"/>
    <property type="match status" value="1"/>
</dbReference>
<dbReference type="SUPFAM" id="SSF55781">
    <property type="entry name" value="GAF domain-like"/>
    <property type="match status" value="1"/>
</dbReference>
<keyword evidence="3" id="KW-1185">Reference proteome</keyword>
<name>A0ABT6N8M1_9FIRM</name>
<dbReference type="PANTHER" id="PTHR45138:SF9">
    <property type="entry name" value="DIGUANYLATE CYCLASE DGCM-RELATED"/>
    <property type="match status" value="1"/>
</dbReference>
<dbReference type="SUPFAM" id="SSF55073">
    <property type="entry name" value="Nucleotide cyclase"/>
    <property type="match status" value="1"/>
</dbReference>
<keyword evidence="2" id="KW-0548">Nucleotidyltransferase</keyword>
<organism evidence="2 3">
    <name type="scientific">Fusibacter bizertensis</name>
    <dbReference type="NCBI Taxonomy" id="1488331"/>
    <lineage>
        <taxon>Bacteria</taxon>
        <taxon>Bacillati</taxon>
        <taxon>Bacillota</taxon>
        <taxon>Clostridia</taxon>
        <taxon>Eubacteriales</taxon>
        <taxon>Eubacteriales Family XII. Incertae Sedis</taxon>
        <taxon>Fusibacter</taxon>
    </lineage>
</organism>
<dbReference type="InterPro" id="IPR011990">
    <property type="entry name" value="TPR-like_helical_dom_sf"/>
</dbReference>
<dbReference type="InterPro" id="IPR000160">
    <property type="entry name" value="GGDEF_dom"/>
</dbReference>
<dbReference type="SMART" id="SM00065">
    <property type="entry name" value="GAF"/>
    <property type="match status" value="1"/>
</dbReference>
<proteinExistence type="predicted"/>